<dbReference type="EMBL" id="CP015519">
    <property type="protein sequence ID" value="APG27041.1"/>
    <property type="molecule type" value="Genomic_DNA"/>
</dbReference>
<dbReference type="KEGG" id="pef:A7E78_03850"/>
<dbReference type="RefSeq" id="WP_072283003.1">
    <property type="nucleotide sequence ID" value="NZ_CP015519.1"/>
</dbReference>
<protein>
    <recommendedName>
        <fullName evidence="4">PEGA domain-containing protein</fullName>
    </recommendedName>
</protein>
<organism evidence="2 3">
    <name type="scientific">Syntrophotalea acetylenivorans</name>
    <dbReference type="NCBI Taxonomy" id="1842532"/>
    <lineage>
        <taxon>Bacteria</taxon>
        <taxon>Pseudomonadati</taxon>
        <taxon>Thermodesulfobacteriota</taxon>
        <taxon>Desulfuromonadia</taxon>
        <taxon>Desulfuromonadales</taxon>
        <taxon>Syntrophotaleaceae</taxon>
        <taxon>Syntrophotalea</taxon>
    </lineage>
</organism>
<gene>
    <name evidence="2" type="ORF">A7E78_03850</name>
</gene>
<dbReference type="AlphaFoldDB" id="A0A1L3GMD1"/>
<feature type="signal peptide" evidence="1">
    <location>
        <begin position="1"/>
        <end position="22"/>
    </location>
</feature>
<reference evidence="2 3" key="1">
    <citation type="journal article" date="2017" name="Genome Announc.">
        <title>Complete Genome Sequences of Two Acetylene-Fermenting Pelobacter acetylenicus Strains.</title>
        <authorList>
            <person name="Sutton J.M."/>
            <person name="Baesman S.M."/>
            <person name="Fierst J.L."/>
            <person name="Poret-Peterson A.T."/>
            <person name="Oremland R.S."/>
            <person name="Dunlap D.S."/>
            <person name="Akob D.M."/>
        </authorList>
    </citation>
    <scope>NUCLEOTIDE SEQUENCE [LARGE SCALE GENOMIC DNA]</scope>
    <source>
        <strain evidence="2 3">SFB93</strain>
    </source>
</reference>
<sequence>MKLLKNVVVWGLMVCLTTFSFGCSCFRSSTQTLNLACDQEGVLVHVNGQQAACPGQIAVRRDNGVSVTANREGYKTYYRSIDSHMNGSGVWDIVGGVVWLVPFVGLASPGAYSLDETNIHIDLFPETRVSQN</sequence>
<evidence type="ECO:0000313" key="2">
    <source>
        <dbReference type="EMBL" id="APG27041.1"/>
    </source>
</evidence>
<keyword evidence="3" id="KW-1185">Reference proteome</keyword>
<feature type="chain" id="PRO_5012701751" description="PEGA domain-containing protein" evidence="1">
    <location>
        <begin position="23"/>
        <end position="132"/>
    </location>
</feature>
<dbReference type="PROSITE" id="PS51257">
    <property type="entry name" value="PROKAR_LIPOPROTEIN"/>
    <property type="match status" value="1"/>
</dbReference>
<dbReference type="OrthoDB" id="9808537at2"/>
<proteinExistence type="predicted"/>
<name>A0A1L3GMD1_9BACT</name>
<accession>A0A1L3GMD1</accession>
<evidence type="ECO:0008006" key="4">
    <source>
        <dbReference type="Google" id="ProtNLM"/>
    </source>
</evidence>
<keyword evidence="1" id="KW-0732">Signal</keyword>
<evidence type="ECO:0000313" key="3">
    <source>
        <dbReference type="Proteomes" id="UP000182517"/>
    </source>
</evidence>
<evidence type="ECO:0000256" key="1">
    <source>
        <dbReference type="SAM" id="SignalP"/>
    </source>
</evidence>
<dbReference type="Proteomes" id="UP000182517">
    <property type="component" value="Chromosome"/>
</dbReference>